<proteinExistence type="predicted"/>
<accession>A0A7S7NYI9</accession>
<dbReference type="Gene3D" id="3.20.20.150">
    <property type="entry name" value="Divalent-metal-dependent TIM barrel enzymes"/>
    <property type="match status" value="1"/>
</dbReference>
<dbReference type="InterPro" id="IPR036237">
    <property type="entry name" value="Xyl_isomerase-like_sf"/>
</dbReference>
<reference evidence="3 4" key="1">
    <citation type="submission" date="2020-10" db="EMBL/GenBank/DDBJ databases">
        <title>Complete genome sequence of Paludibaculum fermentans P105T, a facultatively anaerobic acidobacterium capable of dissimilatory Fe(III) reduction.</title>
        <authorList>
            <person name="Dedysh S.N."/>
            <person name="Beletsky A.V."/>
            <person name="Kulichevskaya I.S."/>
            <person name="Mardanov A.V."/>
            <person name="Ravin N.V."/>
        </authorList>
    </citation>
    <scope>NUCLEOTIDE SEQUENCE [LARGE SCALE GENOMIC DNA]</scope>
    <source>
        <strain evidence="3 4">P105</strain>
    </source>
</reference>
<dbReference type="Pfam" id="PF01261">
    <property type="entry name" value="AP_endonuc_2"/>
    <property type="match status" value="1"/>
</dbReference>
<dbReference type="SUPFAM" id="SSF51658">
    <property type="entry name" value="Xylose isomerase-like"/>
    <property type="match status" value="1"/>
</dbReference>
<feature type="domain" description="Xylose isomerase-like TIM barrel" evidence="2">
    <location>
        <begin position="41"/>
        <end position="261"/>
    </location>
</feature>
<sequence>MTAAAVAAPSLQAQSGSKRLPIRKAVLLGMLPKSLTIADKFALAKDCGFEAMECGTEDNQATAEEIKAASDKVKLPIHSVMNRDHWQYPLSSPDPTVVAKSVKGMETSIANAKLWGAQTVLLVPAVVNPEVSYKQAWDRSTAEIKKMIPLAAKSKVIIAIEEVWNKFLLSPIEFANYVDQFKSPWVKAYFDVGNVVLYGYPQDWIRTLGPRIAKLHLKDFKFAKRQAEFVNLRDGEINWKEIYKALEEIGYKGDATVELSGGDADYLKDVSKRVDMILESA</sequence>
<evidence type="ECO:0000256" key="1">
    <source>
        <dbReference type="ARBA" id="ARBA00023235"/>
    </source>
</evidence>
<dbReference type="PANTHER" id="PTHR43489:SF7">
    <property type="entry name" value="3-DEHYDRO-D-GULOSIDE 4-EPIMERASE-RELATED"/>
    <property type="match status" value="1"/>
</dbReference>
<name>A0A7S7NYI9_PALFE</name>
<evidence type="ECO:0000259" key="2">
    <source>
        <dbReference type="Pfam" id="PF01261"/>
    </source>
</evidence>
<dbReference type="GO" id="GO:0016853">
    <property type="term" value="F:isomerase activity"/>
    <property type="evidence" value="ECO:0007669"/>
    <property type="project" value="UniProtKB-KW"/>
</dbReference>
<dbReference type="InterPro" id="IPR013022">
    <property type="entry name" value="Xyl_isomerase-like_TIM-brl"/>
</dbReference>
<dbReference type="InterPro" id="IPR050417">
    <property type="entry name" value="Sugar_Epim/Isomerase"/>
</dbReference>
<dbReference type="Proteomes" id="UP000593892">
    <property type="component" value="Chromosome"/>
</dbReference>
<dbReference type="EMBL" id="CP063849">
    <property type="protein sequence ID" value="QOY92127.1"/>
    <property type="molecule type" value="Genomic_DNA"/>
</dbReference>
<organism evidence="3 4">
    <name type="scientific">Paludibaculum fermentans</name>
    <dbReference type="NCBI Taxonomy" id="1473598"/>
    <lineage>
        <taxon>Bacteria</taxon>
        <taxon>Pseudomonadati</taxon>
        <taxon>Acidobacteriota</taxon>
        <taxon>Terriglobia</taxon>
        <taxon>Bryobacterales</taxon>
        <taxon>Bryobacteraceae</taxon>
        <taxon>Paludibaculum</taxon>
    </lineage>
</organism>
<keyword evidence="4" id="KW-1185">Reference proteome</keyword>
<dbReference type="AlphaFoldDB" id="A0A7S7NYI9"/>
<keyword evidence="1 3" id="KW-0413">Isomerase</keyword>
<dbReference type="KEGG" id="pfer:IRI77_24610"/>
<gene>
    <name evidence="3" type="ORF">IRI77_24610</name>
</gene>
<evidence type="ECO:0000313" key="3">
    <source>
        <dbReference type="EMBL" id="QOY92127.1"/>
    </source>
</evidence>
<evidence type="ECO:0000313" key="4">
    <source>
        <dbReference type="Proteomes" id="UP000593892"/>
    </source>
</evidence>
<dbReference type="PANTHER" id="PTHR43489">
    <property type="entry name" value="ISOMERASE"/>
    <property type="match status" value="1"/>
</dbReference>
<protein>
    <submittedName>
        <fullName evidence="3">Sugar phosphate isomerase/epimerase</fullName>
    </submittedName>
</protein>